<keyword evidence="2" id="KW-1185">Reference proteome</keyword>
<proteinExistence type="predicted"/>
<sequence length="92" mass="11078">MSKNKNKPVYIPMSDELFKLRIPSILIWNEIAIENNIRRANELGLEVKTEIINGKLKFTVNDPSKPRRKRFYELHDDNRYKQILNRLFSLYK</sequence>
<gene>
    <name evidence="1" type="ORF">SAMN05443667_11537</name>
</gene>
<protein>
    <submittedName>
        <fullName evidence="1">Uncharacterized protein</fullName>
    </submittedName>
</protein>
<evidence type="ECO:0000313" key="2">
    <source>
        <dbReference type="Proteomes" id="UP000198951"/>
    </source>
</evidence>
<name>A0A1H4FVL3_9FLAO</name>
<dbReference type="EMBL" id="FNRD01000015">
    <property type="protein sequence ID" value="SEB01181.1"/>
    <property type="molecule type" value="Genomic_DNA"/>
</dbReference>
<dbReference type="Proteomes" id="UP000198951">
    <property type="component" value="Unassembled WGS sequence"/>
</dbReference>
<organism evidence="1 2">
    <name type="scientific">Flavobacterium gillisiae</name>
    <dbReference type="NCBI Taxonomy" id="150146"/>
    <lineage>
        <taxon>Bacteria</taxon>
        <taxon>Pseudomonadati</taxon>
        <taxon>Bacteroidota</taxon>
        <taxon>Flavobacteriia</taxon>
        <taxon>Flavobacteriales</taxon>
        <taxon>Flavobacteriaceae</taxon>
        <taxon>Flavobacterium</taxon>
    </lineage>
</organism>
<reference evidence="2" key="1">
    <citation type="submission" date="2016-10" db="EMBL/GenBank/DDBJ databases">
        <authorList>
            <person name="Varghese N."/>
            <person name="Submissions S."/>
        </authorList>
    </citation>
    <scope>NUCLEOTIDE SEQUENCE [LARGE SCALE GENOMIC DNA]</scope>
    <source>
        <strain evidence="2">DSM 22376</strain>
    </source>
</reference>
<evidence type="ECO:0000313" key="1">
    <source>
        <dbReference type="EMBL" id="SEB01181.1"/>
    </source>
</evidence>
<dbReference type="AlphaFoldDB" id="A0A1H4FVL3"/>
<accession>A0A1H4FVL3</accession>